<dbReference type="NCBIfam" id="TIGR00099">
    <property type="entry name" value="Cof-subfamily"/>
    <property type="match status" value="1"/>
</dbReference>
<dbReference type="PATRIC" id="fig|1423726.3.peg.2004"/>
<name>A0A0R1GMJ5_9LACO</name>
<dbReference type="SUPFAM" id="SSF56784">
    <property type="entry name" value="HAD-like"/>
    <property type="match status" value="1"/>
</dbReference>
<dbReference type="OrthoDB" id="9810101at2"/>
<dbReference type="Proteomes" id="UP000051461">
    <property type="component" value="Unassembled WGS sequence"/>
</dbReference>
<dbReference type="RefSeq" id="WP_057905779.1">
    <property type="nucleotide sequence ID" value="NZ_AZDA01000140.1"/>
</dbReference>
<dbReference type="GO" id="GO:0005829">
    <property type="term" value="C:cytosol"/>
    <property type="evidence" value="ECO:0007669"/>
    <property type="project" value="TreeGrafter"/>
</dbReference>
<dbReference type="AlphaFoldDB" id="A0A0R1GMJ5"/>
<keyword evidence="2" id="KW-1185">Reference proteome</keyword>
<accession>A0A0R1GMJ5</accession>
<dbReference type="PANTHER" id="PTHR10000:SF25">
    <property type="entry name" value="PHOSPHATASE YKRA-RELATED"/>
    <property type="match status" value="1"/>
</dbReference>
<keyword evidence="1" id="KW-0378">Hydrolase</keyword>
<dbReference type="InterPro" id="IPR023214">
    <property type="entry name" value="HAD_sf"/>
</dbReference>
<dbReference type="GO" id="GO:0000287">
    <property type="term" value="F:magnesium ion binding"/>
    <property type="evidence" value="ECO:0007669"/>
    <property type="project" value="TreeGrafter"/>
</dbReference>
<protein>
    <submittedName>
        <fullName evidence="1">HAD superfamily hydrolase</fullName>
    </submittedName>
</protein>
<sequence>MPKAVVFFDLDGTLLQDDKTLAISTLQAIDALRAQHVLPIIATGRNVFEVQYVLDQTKIDSIVSANGSYVQYHGQRLSAAVIPPRLVQDFNDFAGLQGDPVAWYNNTTFALSQENAATRENYRLLGLDATVDPSWYRHHDVNFMFVYNTDKEARYTKRFAGQLDLVRNNVRGLDTMLTGVSKRTGILRFLQAANLENCPTYAFGDSLNDAPMLRLVDHPIVMGNGDPQMKALAEYVTTDNMHDGIGHGLRHFHLI</sequence>
<dbReference type="SFLD" id="SFLDS00003">
    <property type="entry name" value="Haloacid_Dehalogenase"/>
    <property type="match status" value="1"/>
</dbReference>
<evidence type="ECO:0000313" key="2">
    <source>
        <dbReference type="Proteomes" id="UP000051461"/>
    </source>
</evidence>
<dbReference type="STRING" id="1423726.FC07_GL001929"/>
<dbReference type="Gene3D" id="3.30.1240.10">
    <property type="match status" value="1"/>
</dbReference>
<dbReference type="EMBL" id="AZDA01000140">
    <property type="protein sequence ID" value="KRK32506.1"/>
    <property type="molecule type" value="Genomic_DNA"/>
</dbReference>
<dbReference type="Pfam" id="PF08282">
    <property type="entry name" value="Hydrolase_3"/>
    <property type="match status" value="1"/>
</dbReference>
<dbReference type="InterPro" id="IPR036412">
    <property type="entry name" value="HAD-like_sf"/>
</dbReference>
<gene>
    <name evidence="1" type="ORF">FC07_GL001929</name>
</gene>
<dbReference type="PROSITE" id="PS01229">
    <property type="entry name" value="COF_2"/>
    <property type="match status" value="1"/>
</dbReference>
<dbReference type="NCBIfam" id="TIGR01484">
    <property type="entry name" value="HAD-SF-IIB"/>
    <property type="match status" value="1"/>
</dbReference>
<organism evidence="1 2">
    <name type="scientific">Loigolactobacillus bifermentans DSM 20003</name>
    <dbReference type="NCBI Taxonomy" id="1423726"/>
    <lineage>
        <taxon>Bacteria</taxon>
        <taxon>Bacillati</taxon>
        <taxon>Bacillota</taxon>
        <taxon>Bacilli</taxon>
        <taxon>Lactobacillales</taxon>
        <taxon>Lactobacillaceae</taxon>
        <taxon>Loigolactobacillus</taxon>
    </lineage>
</organism>
<evidence type="ECO:0000313" key="1">
    <source>
        <dbReference type="EMBL" id="KRK32506.1"/>
    </source>
</evidence>
<dbReference type="InterPro" id="IPR000150">
    <property type="entry name" value="Cof"/>
</dbReference>
<dbReference type="InterPro" id="IPR006379">
    <property type="entry name" value="HAD-SF_hydro_IIB"/>
</dbReference>
<reference evidence="1 2" key="1">
    <citation type="journal article" date="2015" name="Genome Announc.">
        <title>Expanding the biotechnology potential of lactobacilli through comparative genomics of 213 strains and associated genera.</title>
        <authorList>
            <person name="Sun Z."/>
            <person name="Harris H.M."/>
            <person name="McCann A."/>
            <person name="Guo C."/>
            <person name="Argimon S."/>
            <person name="Zhang W."/>
            <person name="Yang X."/>
            <person name="Jeffery I.B."/>
            <person name="Cooney J.C."/>
            <person name="Kagawa T.F."/>
            <person name="Liu W."/>
            <person name="Song Y."/>
            <person name="Salvetti E."/>
            <person name="Wrobel A."/>
            <person name="Rasinkangas P."/>
            <person name="Parkhill J."/>
            <person name="Rea M.C."/>
            <person name="O'Sullivan O."/>
            <person name="Ritari J."/>
            <person name="Douillard F.P."/>
            <person name="Paul Ross R."/>
            <person name="Yang R."/>
            <person name="Briner A.E."/>
            <person name="Felis G.E."/>
            <person name="de Vos W.M."/>
            <person name="Barrangou R."/>
            <person name="Klaenhammer T.R."/>
            <person name="Caufield P.W."/>
            <person name="Cui Y."/>
            <person name="Zhang H."/>
            <person name="O'Toole P.W."/>
        </authorList>
    </citation>
    <scope>NUCLEOTIDE SEQUENCE [LARGE SCALE GENOMIC DNA]</scope>
    <source>
        <strain evidence="1 2">DSM 20003</strain>
    </source>
</reference>
<comment type="caution">
    <text evidence="1">The sequence shown here is derived from an EMBL/GenBank/DDBJ whole genome shotgun (WGS) entry which is preliminary data.</text>
</comment>
<proteinExistence type="predicted"/>
<dbReference type="PANTHER" id="PTHR10000">
    <property type="entry name" value="PHOSPHOSERINE PHOSPHATASE"/>
    <property type="match status" value="1"/>
</dbReference>
<dbReference type="Gene3D" id="3.40.50.1000">
    <property type="entry name" value="HAD superfamily/HAD-like"/>
    <property type="match status" value="1"/>
</dbReference>
<dbReference type="SFLD" id="SFLDG01140">
    <property type="entry name" value="C2.B:_Phosphomannomutase_and_P"/>
    <property type="match status" value="1"/>
</dbReference>
<dbReference type="GO" id="GO:0016791">
    <property type="term" value="F:phosphatase activity"/>
    <property type="evidence" value="ECO:0007669"/>
    <property type="project" value="TreeGrafter"/>
</dbReference>